<organism evidence="1 3">
    <name type="scientific">Pseudomonas saxonica</name>
    <dbReference type="NCBI Taxonomy" id="2600598"/>
    <lineage>
        <taxon>Bacteria</taxon>
        <taxon>Pseudomonadati</taxon>
        <taxon>Pseudomonadota</taxon>
        <taxon>Gammaproteobacteria</taxon>
        <taxon>Pseudomonadales</taxon>
        <taxon>Pseudomonadaceae</taxon>
        <taxon>Pseudomonas</taxon>
    </lineage>
</organism>
<accession>A0A5C5PT53</accession>
<protein>
    <submittedName>
        <fullName evidence="1">DUF3916 domain-containing protein</fullName>
    </submittedName>
</protein>
<dbReference type="EMBL" id="VFIO01000002">
    <property type="protein sequence ID" value="TWR91242.1"/>
    <property type="molecule type" value="Genomic_DNA"/>
</dbReference>
<sequence length="186" mass="21274">MRRIAFSNKKVRGVTRRLKALSRWANSFKDYFPDDLAQSCRYRNFKIPVLATLVEGKQATDAIRSQCAQQLINACQHLIDARPSDAPDCLVVASIALPDMFSSEVCIYTDRDYHRAHMQPWHDQHGHSQPITDQNLAEQWGLKIPEGMQCVGLSLEFKALDGLEGEFRGQRWYFGEITHSVPTQPR</sequence>
<dbReference type="Proteomes" id="UP000317901">
    <property type="component" value="Unassembled WGS sequence"/>
</dbReference>
<evidence type="ECO:0000313" key="3">
    <source>
        <dbReference type="Proteomes" id="UP000317901"/>
    </source>
</evidence>
<dbReference type="Pfam" id="PF13079">
    <property type="entry name" value="DUF3916"/>
    <property type="match status" value="1"/>
</dbReference>
<dbReference type="RefSeq" id="WP_146384985.1">
    <property type="nucleotide sequence ID" value="NZ_VFIO01000002.1"/>
</dbReference>
<dbReference type="EMBL" id="VFIP01000083">
    <property type="protein sequence ID" value="TWR79088.1"/>
    <property type="molecule type" value="Genomic_DNA"/>
</dbReference>
<comment type="caution">
    <text evidence="1">The sequence shown here is derived from an EMBL/GenBank/DDBJ whole genome shotgun (WGS) entry which is preliminary data.</text>
</comment>
<reference evidence="3 4" key="1">
    <citation type="submission" date="2019-06" db="EMBL/GenBank/DDBJ databases">
        <title>Pseudomonas bimorpha sp. nov. isolated from bovine raw milk and skim milk concentrate.</title>
        <authorList>
            <person name="Hofmann K."/>
            <person name="Huptas C."/>
            <person name="Doll E."/>
            <person name="Scherer S."/>
            <person name="Wenning M."/>
        </authorList>
    </citation>
    <scope>NUCLEOTIDE SEQUENCE [LARGE SCALE GENOMIC DNA]</scope>
    <source>
        <strain evidence="2 4">DSM 108989</strain>
        <strain evidence="1 3">DSM 108990</strain>
    </source>
</reference>
<dbReference type="AlphaFoldDB" id="A0A5C5PT53"/>
<dbReference type="OrthoDB" id="9181379at2"/>
<evidence type="ECO:0000313" key="2">
    <source>
        <dbReference type="EMBL" id="TWR91242.1"/>
    </source>
</evidence>
<gene>
    <name evidence="1" type="ORF">FJD37_23310</name>
    <name evidence="2" type="ORF">FJD38_09265</name>
</gene>
<name>A0A5C5PT53_9PSED</name>
<proteinExistence type="predicted"/>
<dbReference type="Proteomes" id="UP000318428">
    <property type="component" value="Unassembled WGS sequence"/>
</dbReference>
<evidence type="ECO:0000313" key="4">
    <source>
        <dbReference type="Proteomes" id="UP000318428"/>
    </source>
</evidence>
<dbReference type="InterPro" id="IPR025075">
    <property type="entry name" value="DUF3916"/>
</dbReference>
<keyword evidence="4" id="KW-1185">Reference proteome</keyword>
<evidence type="ECO:0000313" key="1">
    <source>
        <dbReference type="EMBL" id="TWR79088.1"/>
    </source>
</evidence>